<dbReference type="InterPro" id="IPR042556">
    <property type="entry name" value="AZUL_sf"/>
</dbReference>
<dbReference type="GO" id="GO:0061630">
    <property type="term" value="F:ubiquitin protein ligase activity"/>
    <property type="evidence" value="ECO:0007669"/>
    <property type="project" value="UniProtKB-EC"/>
</dbReference>
<dbReference type="InParanoid" id="A0A3N4LCG0"/>
<reference evidence="8 9" key="1">
    <citation type="journal article" date="2018" name="Nat. Ecol. Evol.">
        <title>Pezizomycetes genomes reveal the molecular basis of ectomycorrhizal truffle lifestyle.</title>
        <authorList>
            <person name="Murat C."/>
            <person name="Payen T."/>
            <person name="Noel B."/>
            <person name="Kuo A."/>
            <person name="Morin E."/>
            <person name="Chen J."/>
            <person name="Kohler A."/>
            <person name="Krizsan K."/>
            <person name="Balestrini R."/>
            <person name="Da Silva C."/>
            <person name="Montanini B."/>
            <person name="Hainaut M."/>
            <person name="Levati E."/>
            <person name="Barry K.W."/>
            <person name="Belfiori B."/>
            <person name="Cichocki N."/>
            <person name="Clum A."/>
            <person name="Dockter R.B."/>
            <person name="Fauchery L."/>
            <person name="Guy J."/>
            <person name="Iotti M."/>
            <person name="Le Tacon F."/>
            <person name="Lindquist E.A."/>
            <person name="Lipzen A."/>
            <person name="Malagnac F."/>
            <person name="Mello A."/>
            <person name="Molinier V."/>
            <person name="Miyauchi S."/>
            <person name="Poulain J."/>
            <person name="Riccioni C."/>
            <person name="Rubini A."/>
            <person name="Sitrit Y."/>
            <person name="Splivallo R."/>
            <person name="Traeger S."/>
            <person name="Wang M."/>
            <person name="Zifcakova L."/>
            <person name="Wipf D."/>
            <person name="Zambonelli A."/>
            <person name="Paolocci F."/>
            <person name="Nowrousian M."/>
            <person name="Ottonello S."/>
            <person name="Baldrian P."/>
            <person name="Spatafora J.W."/>
            <person name="Henrissat B."/>
            <person name="Nagy L.G."/>
            <person name="Aury J.M."/>
            <person name="Wincker P."/>
            <person name="Grigoriev I.V."/>
            <person name="Bonfante P."/>
            <person name="Martin F.M."/>
        </authorList>
    </citation>
    <scope>NUCLEOTIDE SEQUENCE [LARGE SCALE GENOMIC DNA]</scope>
    <source>
        <strain evidence="8 9">ATCC MYA-4762</strain>
    </source>
</reference>
<sequence length="1346" mass="150375">MSSARLNDQTTRPRQTSVPFSAIPQLPWRQRPGATSRRSNYNDERSQILHLRPKGPDSPVDFDPTASQSNVSSLSVSTTTSYTHAALPPTASPDLVAATISITDPRHMEVIYDADRKRQFQALVRRYMNQLLHGCDREGFCTVPTCWTARKRLAGSGGTVGVGQGRKFTVLSARIMACTLACRDNPYEGLCNGKPVELGLAVKDTKKVGVGHGKLQTPSRSPTRNVEGGEAAGGGKDDREGLTRVKEKEDSAAVVKQKRVDAVGKGRDKEGPKFQKDSVDSGAKDTKSFAQVLFDTRPLKMLEWLSIPPPITNFRFSSASTPQDKDKDALAKDEGKGLRDSVGTPASDIGSVKGELVEEATTEDPNLSKNSLGESSNTLMFPDIAARSPTPPSPAVHKRRETSHEIVTPTPHSNQRRAGASQDPPQTPIAPPPIHLPQRGHRRERPTYEPPRTHYHQSQFTEHFYGIPPPQQTPSRASARQLDYDNPFGCLSPTDSSRVNTPDIDTGSLDTQLTTPPPQTLSHLDIGLILSLVKLCIEGEMPVARHTEADTFARQSVFYCLSNPDALMRCFGGVTKRKSTDFPDAYDLDPLTTDKAFRLMAWKWEITVLKSLWKGLEEVYKYRAASLRKAASRGNTIMLNKRLKEDAPTGPRQHLLDDYAATYIIIVSMHALAAMLPRRGSYLPREHAREEEWLAMGMVRSRGLVTVDIGDCFENELAERLMKRVVRALDYRIAQAARGLSKGEENPVERLLMQYLRKCVAVEVEALTSEERLEGTFGASKERVIRNWSVAGCMLEWARTVLLKNWDGNEEVKKGSVTGGALTLIKLLYDNRRPLHLEPGIFATPMLSDRLDPKEVPVTWYQSLKDSHNSETPGASIHLISHPFLFTPFTLVTYFRAINLSIMTSYYEKALSTLSLMRQVCLNQYFPVTKEQRDKFVEDKLKIACTTYLLMGIRREHILEDAFNGVYKREIRELKKPLKIKFLDSFEEGVDQGGPQIEFFDVLTKEVMGQGYGMFVDTDNVNHVSWFTVKPLEELHKFELLGVLMGIAIYNGITLPVNLPLIFYKKLLGGEAGGLEDIEDGWPELVKGLRKMLEWEEGDVEDVFCRTYEFAYETVDGQRGSVDMIKAKKMGWQTIEDVQHGVFQMDIHAGKEKQQAINPEDNLWTEPDMVTNANRHEYVADYIAWLTNCSISPQFTAFRRGMLSILPNGPLTLLFTPVTLKSLFEGSPTIDTHALESITKYDDGYHVNHPLIREFWSVVHEYCEAQKGALLEFVTASDRLPGGGVGDQGGQGAITFVIQRVGPSENLPTSMTCFGRLLLPEYEVGKGKVKEKLERALENSRGFGII</sequence>
<feature type="compositionally biased region" description="Basic and acidic residues" evidence="6">
    <location>
        <begin position="323"/>
        <end position="339"/>
    </location>
</feature>
<feature type="compositionally biased region" description="Basic and acidic residues" evidence="6">
    <location>
        <begin position="258"/>
        <end position="282"/>
    </location>
</feature>
<dbReference type="Gene3D" id="3.30.2410.10">
    <property type="entry name" value="Hect, E3 ligase catalytic domain"/>
    <property type="match status" value="1"/>
</dbReference>
<proteinExistence type="predicted"/>
<evidence type="ECO:0000256" key="6">
    <source>
        <dbReference type="SAM" id="MobiDB-lite"/>
    </source>
</evidence>
<dbReference type="Proteomes" id="UP000267821">
    <property type="component" value="Unassembled WGS sequence"/>
</dbReference>
<dbReference type="InterPro" id="IPR044611">
    <property type="entry name" value="E3A/B/C-like"/>
</dbReference>
<feature type="compositionally biased region" description="Polar residues" evidence="6">
    <location>
        <begin position="1"/>
        <end position="19"/>
    </location>
</feature>
<evidence type="ECO:0000256" key="4">
    <source>
        <dbReference type="ARBA" id="ARBA00022786"/>
    </source>
</evidence>
<dbReference type="GO" id="GO:0000209">
    <property type="term" value="P:protein polyubiquitination"/>
    <property type="evidence" value="ECO:0007669"/>
    <property type="project" value="InterPro"/>
</dbReference>
<feature type="region of interest" description="Disordered" evidence="6">
    <location>
        <begin position="1"/>
        <end position="70"/>
    </location>
</feature>
<dbReference type="Gene3D" id="3.90.1750.10">
    <property type="entry name" value="Hect, E3 ligase catalytic domains"/>
    <property type="match status" value="1"/>
</dbReference>
<keyword evidence="3" id="KW-0808">Transferase</keyword>
<dbReference type="InterPro" id="IPR035983">
    <property type="entry name" value="Hect_E3_ubiquitin_ligase"/>
</dbReference>
<feature type="domain" description="HECT" evidence="7">
    <location>
        <begin position="970"/>
        <end position="1346"/>
    </location>
</feature>
<comment type="catalytic activity">
    <reaction evidence="1">
        <text>S-ubiquitinyl-[E2 ubiquitin-conjugating enzyme]-L-cysteine + [acceptor protein]-L-lysine = [E2 ubiquitin-conjugating enzyme]-L-cysteine + N(6)-ubiquitinyl-[acceptor protein]-L-lysine.</text>
        <dbReference type="EC" id="2.3.2.26"/>
    </reaction>
</comment>
<dbReference type="Gene3D" id="3.30.2160.10">
    <property type="entry name" value="Hect, E3 ligase catalytic domain"/>
    <property type="match status" value="1"/>
</dbReference>
<dbReference type="SUPFAM" id="SSF56204">
    <property type="entry name" value="Hect, E3 ligase catalytic domain"/>
    <property type="match status" value="1"/>
</dbReference>
<feature type="compositionally biased region" description="Basic and acidic residues" evidence="6">
    <location>
        <begin position="235"/>
        <end position="251"/>
    </location>
</feature>
<organism evidence="8 9">
    <name type="scientific">Terfezia boudieri ATCC MYA-4762</name>
    <dbReference type="NCBI Taxonomy" id="1051890"/>
    <lineage>
        <taxon>Eukaryota</taxon>
        <taxon>Fungi</taxon>
        <taxon>Dikarya</taxon>
        <taxon>Ascomycota</taxon>
        <taxon>Pezizomycotina</taxon>
        <taxon>Pezizomycetes</taxon>
        <taxon>Pezizales</taxon>
        <taxon>Pezizaceae</taxon>
        <taxon>Terfezia</taxon>
    </lineage>
</organism>
<dbReference type="Pfam" id="PF00632">
    <property type="entry name" value="HECT"/>
    <property type="match status" value="1"/>
</dbReference>
<dbReference type="STRING" id="1051890.A0A3N4LCG0"/>
<feature type="active site" description="Glycyl thioester intermediate" evidence="5">
    <location>
        <position position="1313"/>
    </location>
</feature>
<evidence type="ECO:0000259" key="7">
    <source>
        <dbReference type="PROSITE" id="PS50237"/>
    </source>
</evidence>
<evidence type="ECO:0000256" key="1">
    <source>
        <dbReference type="ARBA" id="ARBA00000885"/>
    </source>
</evidence>
<dbReference type="FunFam" id="3.30.2410.10:FF:000003">
    <property type="entry name" value="probable E3 ubiquitin-protein ligase HERC4 isoform X1"/>
    <property type="match status" value="1"/>
</dbReference>
<gene>
    <name evidence="8" type="ORF">L211DRAFT_870502</name>
</gene>
<dbReference type="SMART" id="SM00119">
    <property type="entry name" value="HECTc"/>
    <property type="match status" value="1"/>
</dbReference>
<evidence type="ECO:0000313" key="8">
    <source>
        <dbReference type="EMBL" id="RPB20563.1"/>
    </source>
</evidence>
<dbReference type="Gene3D" id="6.10.130.10">
    <property type="entry name" value="Ubiquitin-protein ligase E3A, N-terminal zinc-binding domain (AZUL)"/>
    <property type="match status" value="1"/>
</dbReference>
<evidence type="ECO:0000313" key="9">
    <source>
        <dbReference type="Proteomes" id="UP000267821"/>
    </source>
</evidence>
<dbReference type="OrthoDB" id="5981550at2759"/>
<keyword evidence="9" id="KW-1185">Reference proteome</keyword>
<dbReference type="PANTHER" id="PTHR45700">
    <property type="entry name" value="UBIQUITIN-PROTEIN LIGASE E3C"/>
    <property type="match status" value="1"/>
</dbReference>
<evidence type="ECO:0000256" key="3">
    <source>
        <dbReference type="ARBA" id="ARBA00022679"/>
    </source>
</evidence>
<evidence type="ECO:0000256" key="2">
    <source>
        <dbReference type="ARBA" id="ARBA00012485"/>
    </source>
</evidence>
<dbReference type="InterPro" id="IPR032353">
    <property type="entry name" value="AZUL"/>
</dbReference>
<dbReference type="Pfam" id="PF16558">
    <property type="entry name" value="AZUL"/>
    <property type="match status" value="1"/>
</dbReference>
<dbReference type="EC" id="2.3.2.26" evidence="2"/>
<dbReference type="EMBL" id="ML121569">
    <property type="protein sequence ID" value="RPB20563.1"/>
    <property type="molecule type" value="Genomic_DNA"/>
</dbReference>
<name>A0A3N4LCG0_9PEZI</name>
<keyword evidence="4 5" id="KW-0833">Ubl conjugation pathway</keyword>
<feature type="compositionally biased region" description="Pro residues" evidence="6">
    <location>
        <begin position="425"/>
        <end position="435"/>
    </location>
</feature>
<accession>A0A3N4LCG0</accession>
<evidence type="ECO:0000256" key="5">
    <source>
        <dbReference type="PROSITE-ProRule" id="PRU00104"/>
    </source>
</evidence>
<dbReference type="PANTHER" id="PTHR45700:SF8">
    <property type="entry name" value="HECT-TYPE E3 UBIQUITIN TRANSFERASE"/>
    <property type="match status" value="1"/>
</dbReference>
<dbReference type="InterPro" id="IPR000569">
    <property type="entry name" value="HECT_dom"/>
</dbReference>
<protein>
    <recommendedName>
        <fullName evidence="2">HECT-type E3 ubiquitin transferase</fullName>
        <ecNumber evidence="2">2.3.2.26</ecNumber>
    </recommendedName>
</protein>
<feature type="region of interest" description="Disordered" evidence="6">
    <location>
        <begin position="316"/>
        <end position="453"/>
    </location>
</feature>
<feature type="compositionally biased region" description="Polar residues" evidence="6">
    <location>
        <begin position="363"/>
        <end position="379"/>
    </location>
</feature>
<dbReference type="PROSITE" id="PS50237">
    <property type="entry name" value="HECT"/>
    <property type="match status" value="1"/>
</dbReference>
<feature type="region of interest" description="Disordered" evidence="6">
    <location>
        <begin position="209"/>
        <end position="282"/>
    </location>
</feature>